<dbReference type="Gramene" id="SIN_1002315.t">
    <property type="protein sequence ID" value="SIN_1002315.t"/>
    <property type="gene ID" value="SIN_1002315"/>
</dbReference>
<dbReference type="Proteomes" id="UP000504604">
    <property type="component" value="Linkage group LG10"/>
</dbReference>
<dbReference type="GO" id="GO:0004672">
    <property type="term" value="F:protein kinase activity"/>
    <property type="evidence" value="ECO:0007669"/>
    <property type="project" value="InterPro"/>
</dbReference>
<dbReference type="KEGG" id="sind:105173035"/>
<feature type="compositionally biased region" description="Basic and acidic residues" evidence="1">
    <location>
        <begin position="274"/>
        <end position="288"/>
    </location>
</feature>
<evidence type="ECO:0000259" key="2">
    <source>
        <dbReference type="PROSITE" id="PS50011"/>
    </source>
</evidence>
<dbReference type="OrthoDB" id="654677at2759"/>
<dbReference type="RefSeq" id="XP_020552802.1">
    <property type="nucleotide sequence ID" value="XM_020697143.1"/>
</dbReference>
<dbReference type="InterPro" id="IPR006016">
    <property type="entry name" value="UspA"/>
</dbReference>
<dbReference type="RefSeq" id="XP_011092981.1">
    <property type="nucleotide sequence ID" value="XM_011094679.2"/>
</dbReference>
<gene>
    <name evidence="4 5" type="primary">LOC105173035</name>
</gene>
<dbReference type="CDD" id="cd00293">
    <property type="entry name" value="USP-like"/>
    <property type="match status" value="1"/>
</dbReference>
<keyword evidence="3" id="KW-1185">Reference proteome</keyword>
<dbReference type="Gene3D" id="3.40.50.620">
    <property type="entry name" value="HUPs"/>
    <property type="match status" value="1"/>
</dbReference>
<proteinExistence type="predicted"/>
<dbReference type="FunFam" id="1.10.510.10:FF:000284">
    <property type="entry name" value="Putative receptor-like serine/threonine-protein kinase"/>
    <property type="match status" value="1"/>
</dbReference>
<name>A0A6I9U270_SESIN</name>
<dbReference type="SUPFAM" id="SSF56112">
    <property type="entry name" value="Protein kinase-like (PK-like)"/>
    <property type="match status" value="1"/>
</dbReference>
<dbReference type="SUPFAM" id="SSF52402">
    <property type="entry name" value="Adenine nucleotide alpha hydrolases-like"/>
    <property type="match status" value="1"/>
</dbReference>
<dbReference type="PANTHER" id="PTHR47987">
    <property type="entry name" value="OS08G0249100 PROTEIN"/>
    <property type="match status" value="1"/>
</dbReference>
<organism evidence="3 4">
    <name type="scientific">Sesamum indicum</name>
    <name type="common">Oriental sesame</name>
    <name type="synonym">Sesamum orientale</name>
    <dbReference type="NCBI Taxonomy" id="4182"/>
    <lineage>
        <taxon>Eukaryota</taxon>
        <taxon>Viridiplantae</taxon>
        <taxon>Streptophyta</taxon>
        <taxon>Embryophyta</taxon>
        <taxon>Tracheophyta</taxon>
        <taxon>Spermatophyta</taxon>
        <taxon>Magnoliopsida</taxon>
        <taxon>eudicotyledons</taxon>
        <taxon>Gunneridae</taxon>
        <taxon>Pentapetalae</taxon>
        <taxon>asterids</taxon>
        <taxon>lamiids</taxon>
        <taxon>Lamiales</taxon>
        <taxon>Pedaliaceae</taxon>
        <taxon>Sesamum</taxon>
    </lineage>
</organism>
<dbReference type="InterPro" id="IPR011009">
    <property type="entry name" value="Kinase-like_dom_sf"/>
</dbReference>
<dbReference type="InterPro" id="IPR014729">
    <property type="entry name" value="Rossmann-like_a/b/a_fold"/>
</dbReference>
<dbReference type="PROSITE" id="PS50011">
    <property type="entry name" value="PROTEIN_KINASE_DOM"/>
    <property type="match status" value="1"/>
</dbReference>
<dbReference type="AlphaFoldDB" id="A0A6I9U270"/>
<evidence type="ECO:0000313" key="3">
    <source>
        <dbReference type="Proteomes" id="UP000504604"/>
    </source>
</evidence>
<feature type="region of interest" description="Disordered" evidence="1">
    <location>
        <begin position="608"/>
        <end position="627"/>
    </location>
</feature>
<evidence type="ECO:0000313" key="4">
    <source>
        <dbReference type="RefSeq" id="XP_011092981.1"/>
    </source>
</evidence>
<feature type="region of interest" description="Disordered" evidence="1">
    <location>
        <begin position="268"/>
        <end position="290"/>
    </location>
</feature>
<dbReference type="Gene3D" id="3.30.200.20">
    <property type="entry name" value="Phosphorylase Kinase, domain 1"/>
    <property type="match status" value="1"/>
</dbReference>
<dbReference type="GO" id="GO:0005524">
    <property type="term" value="F:ATP binding"/>
    <property type="evidence" value="ECO:0007669"/>
    <property type="project" value="InterPro"/>
</dbReference>
<dbReference type="SMART" id="SM00220">
    <property type="entry name" value="S_TKc"/>
    <property type="match status" value="1"/>
</dbReference>
<evidence type="ECO:0000313" key="5">
    <source>
        <dbReference type="RefSeq" id="XP_020552802.1"/>
    </source>
</evidence>
<dbReference type="Pfam" id="PF00582">
    <property type="entry name" value="Usp"/>
    <property type="match status" value="1"/>
</dbReference>
<feature type="domain" description="Protein kinase" evidence="2">
    <location>
        <begin position="326"/>
        <end position="604"/>
    </location>
</feature>
<dbReference type="Pfam" id="PF00069">
    <property type="entry name" value="Pkinase"/>
    <property type="match status" value="1"/>
</dbReference>
<dbReference type="GeneID" id="105173035"/>
<evidence type="ECO:0000256" key="1">
    <source>
        <dbReference type="SAM" id="MobiDB-lite"/>
    </source>
</evidence>
<protein>
    <submittedName>
        <fullName evidence="4 5">Probable receptor-like serine/threonine-protein kinase At5g57670</fullName>
    </submittedName>
</protein>
<dbReference type="InterPro" id="IPR046958">
    <property type="entry name" value="RBK1/2/STUNTED"/>
</dbReference>
<reference evidence="4 5" key="1">
    <citation type="submission" date="2025-04" db="UniProtKB">
        <authorList>
            <consortium name="RefSeq"/>
        </authorList>
    </citation>
    <scope>IDENTIFICATION</scope>
</reference>
<dbReference type="FunFam" id="3.30.200.20:FF:000268">
    <property type="entry name" value="probable receptor-like serine/threonine-protein kinase At5g57670"/>
    <property type="match status" value="1"/>
</dbReference>
<sequence>MTVEMSNLGKKNVVVGIRFDGHAQELLYWALMKVACPGDEVVAIHVCRNSGCASNERALLDGFLEDYQGLCEQQQVTLSGEVFKGNSLRKVVVREAKKRSASAVIVGITKHSAFEGWASVAKYCIQRLPPTTDVMSIYNGKVIFSRCSKIQFEGPGKTPEPGFCLADNSMFKDNQSEFGESEISETRRYSFDGRDSIMTSRNDVLSPVGRHKRGSLSLIPLPVEDFTEQRPGWPLLQTPSLTTQKAKEARKMSVVQWVMSLPRRSLSEVSESDAATRKAEDSLERENGELASQKELQKNLELILKKNQAVCDVFSHDVLRKSTSEFSSGNLIGKGGCNSVYKGILPEGKPVAVKILESSKEAWKDFMREVDIMTTVKHKRITPLLGICIKDNMLLSAYDFLSKGNLEENLCSNSKEKSVLPWEERFQIAVGVAEALNYLHNECPKPVIHRDVKSSNILPTENLEPQLCDFGLAIWGPTTASFLMDTDVVGTFGYLAPEYFMYGKISDKIDVYAFGVVLLELLSGRKPIGLETTKGQESLVMWAKPKLESGDLKSMLDPNLDGSIDEAEMHKMALAAKLCLTQAARSRPTMNQILSILNGEEGKLECRKHDDSETHDDNDDEVYPDSSAESHLSLAFLDVNDNCTSFSSLDQSSPPWVEEYLKKRWSRSSSLE</sequence>
<feature type="compositionally biased region" description="Acidic residues" evidence="1">
    <location>
        <begin position="613"/>
        <end position="623"/>
    </location>
</feature>
<dbReference type="PANTHER" id="PTHR47987:SF11">
    <property type="entry name" value="RECEPTOR-LIKE CYTOSOLIC SERINE_THREONINE-PROTEIN KINASE RBK1 ISOFORM X1"/>
    <property type="match status" value="1"/>
</dbReference>
<accession>A0A6I9U270</accession>
<dbReference type="Gene3D" id="1.10.510.10">
    <property type="entry name" value="Transferase(Phosphotransferase) domain 1"/>
    <property type="match status" value="1"/>
</dbReference>
<dbReference type="InterPro" id="IPR000719">
    <property type="entry name" value="Prot_kinase_dom"/>
</dbReference>